<feature type="compositionally biased region" description="Basic residues" evidence="1">
    <location>
        <begin position="10"/>
        <end position="26"/>
    </location>
</feature>
<evidence type="ECO:0000313" key="2">
    <source>
        <dbReference type="EMBL" id="KAL0126825.1"/>
    </source>
</evidence>
<keyword evidence="3" id="KW-1185">Reference proteome</keyword>
<dbReference type="EMBL" id="JADYXP020000004">
    <property type="protein sequence ID" value="KAL0126825.1"/>
    <property type="molecule type" value="Genomic_DNA"/>
</dbReference>
<evidence type="ECO:0000313" key="3">
    <source>
        <dbReference type="Proteomes" id="UP001430953"/>
    </source>
</evidence>
<reference evidence="2 3" key="1">
    <citation type="submission" date="2023-03" db="EMBL/GenBank/DDBJ databases">
        <title>High recombination rates correlate with genetic variation in Cardiocondyla obscurior ants.</title>
        <authorList>
            <person name="Errbii M."/>
        </authorList>
    </citation>
    <scope>NUCLEOTIDE SEQUENCE [LARGE SCALE GENOMIC DNA]</scope>
    <source>
        <strain evidence="2">Alpha-2009</strain>
        <tissue evidence="2">Whole body</tissue>
    </source>
</reference>
<name>A0AAW2GJQ4_9HYME</name>
<sequence>MAMDGGGRGRGARKRGEHTVRSHQRARSRESTYERYDHKSTPSQYHSRTRCYKEYPEILARARAYTCARVRARAPHAYAVTTASVHDGGLSVDA</sequence>
<dbReference type="Proteomes" id="UP001430953">
    <property type="component" value="Unassembled WGS sequence"/>
</dbReference>
<accession>A0AAW2GJQ4</accession>
<feature type="compositionally biased region" description="Basic and acidic residues" evidence="1">
    <location>
        <begin position="27"/>
        <end position="40"/>
    </location>
</feature>
<evidence type="ECO:0000256" key="1">
    <source>
        <dbReference type="SAM" id="MobiDB-lite"/>
    </source>
</evidence>
<dbReference type="AlphaFoldDB" id="A0AAW2GJQ4"/>
<protein>
    <submittedName>
        <fullName evidence="2">Uncharacterized protein</fullName>
    </submittedName>
</protein>
<organism evidence="2 3">
    <name type="scientific">Cardiocondyla obscurior</name>
    <dbReference type="NCBI Taxonomy" id="286306"/>
    <lineage>
        <taxon>Eukaryota</taxon>
        <taxon>Metazoa</taxon>
        <taxon>Ecdysozoa</taxon>
        <taxon>Arthropoda</taxon>
        <taxon>Hexapoda</taxon>
        <taxon>Insecta</taxon>
        <taxon>Pterygota</taxon>
        <taxon>Neoptera</taxon>
        <taxon>Endopterygota</taxon>
        <taxon>Hymenoptera</taxon>
        <taxon>Apocrita</taxon>
        <taxon>Aculeata</taxon>
        <taxon>Formicoidea</taxon>
        <taxon>Formicidae</taxon>
        <taxon>Myrmicinae</taxon>
        <taxon>Cardiocondyla</taxon>
    </lineage>
</organism>
<proteinExistence type="predicted"/>
<comment type="caution">
    <text evidence="2">The sequence shown here is derived from an EMBL/GenBank/DDBJ whole genome shotgun (WGS) entry which is preliminary data.</text>
</comment>
<gene>
    <name evidence="2" type="ORF">PUN28_005296</name>
</gene>
<feature type="region of interest" description="Disordered" evidence="1">
    <location>
        <begin position="1"/>
        <end position="48"/>
    </location>
</feature>